<dbReference type="Gene3D" id="3.30.40.10">
    <property type="entry name" value="Zinc/RING finger domain, C3HC4 (zinc finger)"/>
    <property type="match status" value="1"/>
</dbReference>
<dbReference type="InterPro" id="IPR001394">
    <property type="entry name" value="Peptidase_C19_UCH"/>
</dbReference>
<dbReference type="SUPFAM" id="SSF54001">
    <property type="entry name" value="Cysteine proteinases"/>
    <property type="match status" value="1"/>
</dbReference>
<dbReference type="Gene3D" id="3.90.70.10">
    <property type="entry name" value="Cysteine proteinases"/>
    <property type="match status" value="1"/>
</dbReference>
<dbReference type="InterPro" id="IPR050185">
    <property type="entry name" value="Ub_carboxyl-term_hydrolase"/>
</dbReference>
<keyword evidence="5 9" id="KW-0863">Zinc-finger</keyword>
<feature type="region of interest" description="Disordered" evidence="10">
    <location>
        <begin position="1"/>
        <end position="53"/>
    </location>
</feature>
<dbReference type="EMBL" id="JANBUM010000259">
    <property type="protein sequence ID" value="KAJ2780239.1"/>
    <property type="molecule type" value="Genomic_DNA"/>
</dbReference>
<dbReference type="SUPFAM" id="SSF57850">
    <property type="entry name" value="RING/U-box"/>
    <property type="match status" value="1"/>
</dbReference>
<feature type="compositionally biased region" description="Basic and acidic residues" evidence="10">
    <location>
        <begin position="311"/>
        <end position="322"/>
    </location>
</feature>
<sequence>MPLTRKRHAVYDNEDTSNDHRNAPSPAKSRRIDASATIENEDLSGSEHDGDSDSEIASARIEGIYLDTVNRANLDFDFEHICSVSLSTNNVYACLVCGKFYQGRGKQTHAYLHSINDDHHVFVNLQTLRIYVLPDNYEVEERSLNDIKAAIRPSFTSAQVERLDLACEYTRDLSGKPYLAGFVGLNRVKHNDYMNVVFQALAHVSPIRDTLLTLSDMDKQTPLVQRLCGLVRKIWHPRLFKAHVSPHELVQEIGVRSKRRFRFDIPGDAFDFLTWLLNTVHIDLGGTRKRNSSVVYRTFQGELQITAQPLEDTKSRPSKNDPIEIDSQNTSTKVSKTPFLTLSLDLPPKPLFTDDGGNDDDEKSTIPQVALVTLLQRYNGSTVAEWKGEARSYQLLALPKYIICHIRRFSKSGLAIEKNPTVVNYPIRNVPFGDLLPKDMTVPPKDSNATYDLISNICHDGQPEQPPQDLNHHSDRSTQSAVYTADESSSADGRYLVYTHNPADDKWYMMRDLQ</sequence>
<evidence type="ECO:0000256" key="1">
    <source>
        <dbReference type="ARBA" id="ARBA00004123"/>
    </source>
</evidence>
<dbReference type="InterPro" id="IPR033809">
    <property type="entry name" value="USP39"/>
</dbReference>
<evidence type="ECO:0000256" key="6">
    <source>
        <dbReference type="ARBA" id="ARBA00022833"/>
    </source>
</evidence>
<evidence type="ECO:0000256" key="2">
    <source>
        <dbReference type="ARBA" id="ARBA00022664"/>
    </source>
</evidence>
<dbReference type="InterPro" id="IPR001607">
    <property type="entry name" value="Znf_UBP"/>
</dbReference>
<keyword evidence="4" id="KW-0747">Spliceosome</keyword>
<keyword evidence="2" id="KW-0507">mRNA processing</keyword>
<evidence type="ECO:0000256" key="8">
    <source>
        <dbReference type="ARBA" id="ARBA00023242"/>
    </source>
</evidence>
<evidence type="ECO:0000259" key="11">
    <source>
        <dbReference type="PROSITE" id="PS50235"/>
    </source>
</evidence>
<organism evidence="13 14">
    <name type="scientific">Coemansia interrupta</name>
    <dbReference type="NCBI Taxonomy" id="1126814"/>
    <lineage>
        <taxon>Eukaryota</taxon>
        <taxon>Fungi</taxon>
        <taxon>Fungi incertae sedis</taxon>
        <taxon>Zoopagomycota</taxon>
        <taxon>Kickxellomycotina</taxon>
        <taxon>Kickxellomycetes</taxon>
        <taxon>Kickxellales</taxon>
        <taxon>Kickxellaceae</taxon>
        <taxon>Coemansia</taxon>
    </lineage>
</organism>
<dbReference type="OrthoDB" id="10263353at2759"/>
<dbReference type="AlphaFoldDB" id="A0A9W8LID8"/>
<feature type="domain" description="USP" evidence="11">
    <location>
        <begin position="183"/>
        <end position="514"/>
    </location>
</feature>
<evidence type="ECO:0000256" key="9">
    <source>
        <dbReference type="PROSITE-ProRule" id="PRU00502"/>
    </source>
</evidence>
<dbReference type="GO" id="GO:0005681">
    <property type="term" value="C:spliceosomal complex"/>
    <property type="evidence" value="ECO:0007669"/>
    <property type="project" value="UniProtKB-KW"/>
</dbReference>
<evidence type="ECO:0000256" key="5">
    <source>
        <dbReference type="ARBA" id="ARBA00022771"/>
    </source>
</evidence>
<gene>
    <name evidence="13" type="primary">ubp10</name>
    <name evidence="13" type="ORF">GGI15_003614</name>
</gene>
<evidence type="ECO:0000256" key="4">
    <source>
        <dbReference type="ARBA" id="ARBA00022728"/>
    </source>
</evidence>
<name>A0A9W8LID8_9FUNG</name>
<keyword evidence="6" id="KW-0862">Zinc</keyword>
<dbReference type="InterPro" id="IPR013083">
    <property type="entry name" value="Znf_RING/FYVE/PHD"/>
</dbReference>
<dbReference type="PANTHER" id="PTHR21646">
    <property type="entry name" value="UBIQUITIN CARBOXYL-TERMINAL HYDROLASE"/>
    <property type="match status" value="1"/>
</dbReference>
<protein>
    <submittedName>
        <fullName evidence="13">U4 U6.U5 tri-snRNP-associated protein</fullName>
    </submittedName>
</protein>
<dbReference type="Pfam" id="PF00443">
    <property type="entry name" value="UCH"/>
    <property type="match status" value="1"/>
</dbReference>
<keyword evidence="14" id="KW-1185">Reference proteome</keyword>
<dbReference type="PANTHER" id="PTHR21646:SF16">
    <property type="entry name" value="U4_U6.U5 TRI-SNRNP-ASSOCIATED PROTEIN 2"/>
    <property type="match status" value="1"/>
</dbReference>
<reference evidence="13" key="1">
    <citation type="submission" date="2022-07" db="EMBL/GenBank/DDBJ databases">
        <title>Phylogenomic reconstructions and comparative analyses of Kickxellomycotina fungi.</title>
        <authorList>
            <person name="Reynolds N.K."/>
            <person name="Stajich J.E."/>
            <person name="Barry K."/>
            <person name="Grigoriev I.V."/>
            <person name="Crous P."/>
            <person name="Smith M.E."/>
        </authorList>
    </citation>
    <scope>NUCLEOTIDE SEQUENCE</scope>
    <source>
        <strain evidence="13">BCRC 34489</strain>
    </source>
</reference>
<feature type="region of interest" description="Disordered" evidence="10">
    <location>
        <begin position="460"/>
        <end position="487"/>
    </location>
</feature>
<dbReference type="PROSITE" id="PS50271">
    <property type="entry name" value="ZF_UBP"/>
    <property type="match status" value="1"/>
</dbReference>
<dbReference type="PROSITE" id="PS50235">
    <property type="entry name" value="USP_3"/>
    <property type="match status" value="1"/>
</dbReference>
<dbReference type="Pfam" id="PF02148">
    <property type="entry name" value="zf-UBP"/>
    <property type="match status" value="1"/>
</dbReference>
<dbReference type="GO" id="GO:0004843">
    <property type="term" value="F:cysteine-type deubiquitinase activity"/>
    <property type="evidence" value="ECO:0007669"/>
    <property type="project" value="InterPro"/>
</dbReference>
<dbReference type="InterPro" id="IPR028889">
    <property type="entry name" value="USP"/>
</dbReference>
<evidence type="ECO:0000256" key="10">
    <source>
        <dbReference type="SAM" id="MobiDB-lite"/>
    </source>
</evidence>
<evidence type="ECO:0000256" key="7">
    <source>
        <dbReference type="ARBA" id="ARBA00023187"/>
    </source>
</evidence>
<dbReference type="CDD" id="cd02669">
    <property type="entry name" value="Peptidase_C19M"/>
    <property type="match status" value="1"/>
</dbReference>
<evidence type="ECO:0000313" key="14">
    <source>
        <dbReference type="Proteomes" id="UP001140172"/>
    </source>
</evidence>
<evidence type="ECO:0000259" key="12">
    <source>
        <dbReference type="PROSITE" id="PS50271"/>
    </source>
</evidence>
<comment type="subcellular location">
    <subcellularLocation>
        <location evidence="1">Nucleus</location>
    </subcellularLocation>
</comment>
<dbReference type="GO" id="GO:0016579">
    <property type="term" value="P:protein deubiquitination"/>
    <property type="evidence" value="ECO:0007669"/>
    <property type="project" value="InterPro"/>
</dbReference>
<keyword evidence="7" id="KW-0508">mRNA splicing</keyword>
<feature type="non-terminal residue" evidence="13">
    <location>
        <position position="514"/>
    </location>
</feature>
<feature type="domain" description="UBP-type" evidence="12">
    <location>
        <begin position="61"/>
        <end position="158"/>
    </location>
</feature>
<feature type="region of interest" description="Disordered" evidence="10">
    <location>
        <begin position="307"/>
        <end position="331"/>
    </location>
</feature>
<keyword evidence="8" id="KW-0539">Nucleus</keyword>
<evidence type="ECO:0000256" key="3">
    <source>
        <dbReference type="ARBA" id="ARBA00022723"/>
    </source>
</evidence>
<evidence type="ECO:0000313" key="13">
    <source>
        <dbReference type="EMBL" id="KAJ2780239.1"/>
    </source>
</evidence>
<dbReference type="InterPro" id="IPR038765">
    <property type="entry name" value="Papain-like_cys_pep_sf"/>
</dbReference>
<dbReference type="Proteomes" id="UP001140172">
    <property type="component" value="Unassembled WGS sequence"/>
</dbReference>
<dbReference type="SMART" id="SM00290">
    <property type="entry name" value="ZnF_UBP"/>
    <property type="match status" value="1"/>
</dbReference>
<dbReference type="GO" id="GO:0008270">
    <property type="term" value="F:zinc ion binding"/>
    <property type="evidence" value="ECO:0007669"/>
    <property type="project" value="UniProtKB-KW"/>
</dbReference>
<keyword evidence="3" id="KW-0479">Metal-binding</keyword>
<dbReference type="GO" id="GO:0000245">
    <property type="term" value="P:spliceosomal complex assembly"/>
    <property type="evidence" value="ECO:0007669"/>
    <property type="project" value="InterPro"/>
</dbReference>
<accession>A0A9W8LID8</accession>
<proteinExistence type="predicted"/>
<feature type="compositionally biased region" description="Polar residues" evidence="10">
    <location>
        <begin position="477"/>
        <end position="487"/>
    </location>
</feature>
<comment type="caution">
    <text evidence="13">The sequence shown here is derived from an EMBL/GenBank/DDBJ whole genome shotgun (WGS) entry which is preliminary data.</text>
</comment>